<dbReference type="InterPro" id="IPR040676">
    <property type="entry name" value="DUF5641"/>
</dbReference>
<dbReference type="AlphaFoldDB" id="A0A085MW80"/>
<sequence length="113" mass="12348">MVGDIVLVAEENLPRIRWAMGRVLQVLPGSDNLVRSVRLRTSRGDITRPVAKVHLLKQGLTLISPPGRMPGLLRSEDREKPGYHYRPSETTAKGPTGLAKSGGKKTLLSLTLV</sequence>
<organism evidence="3">
    <name type="scientific">Trichuris suis</name>
    <name type="common">pig whipworm</name>
    <dbReference type="NCBI Taxonomy" id="68888"/>
    <lineage>
        <taxon>Eukaryota</taxon>
        <taxon>Metazoa</taxon>
        <taxon>Ecdysozoa</taxon>
        <taxon>Nematoda</taxon>
        <taxon>Enoplea</taxon>
        <taxon>Dorylaimia</taxon>
        <taxon>Trichinellida</taxon>
        <taxon>Trichuridae</taxon>
        <taxon>Trichuris</taxon>
    </lineage>
</organism>
<evidence type="ECO:0000313" key="3">
    <source>
        <dbReference type="EMBL" id="KFD61476.1"/>
    </source>
</evidence>
<dbReference type="EMBL" id="KL367622">
    <property type="protein sequence ID" value="KFD61476.1"/>
    <property type="molecule type" value="Genomic_DNA"/>
</dbReference>
<reference evidence="3" key="1">
    <citation type="journal article" date="2014" name="Nat. Genet.">
        <title>Genome and transcriptome of the porcine whipworm Trichuris suis.</title>
        <authorList>
            <person name="Jex A.R."/>
            <person name="Nejsum P."/>
            <person name="Schwarz E.M."/>
            <person name="Hu L."/>
            <person name="Young N.D."/>
            <person name="Hall R.S."/>
            <person name="Korhonen P.K."/>
            <person name="Liao S."/>
            <person name="Thamsborg S."/>
            <person name="Xia J."/>
            <person name="Xu P."/>
            <person name="Wang S."/>
            <person name="Scheerlinck J.P."/>
            <person name="Hofmann A."/>
            <person name="Sternberg P.W."/>
            <person name="Wang J."/>
            <person name="Gasser R.B."/>
        </authorList>
    </citation>
    <scope>NUCLEOTIDE SEQUENCE [LARGE SCALE GENOMIC DNA]</scope>
    <source>
        <strain evidence="3">DCEP-RM93F</strain>
    </source>
</reference>
<proteinExistence type="predicted"/>
<feature type="region of interest" description="Disordered" evidence="1">
    <location>
        <begin position="66"/>
        <end position="102"/>
    </location>
</feature>
<dbReference type="Pfam" id="PF18701">
    <property type="entry name" value="DUF5641"/>
    <property type="match status" value="1"/>
</dbReference>
<name>A0A085MW80_9BILA</name>
<protein>
    <recommendedName>
        <fullName evidence="2">DUF5641 domain-containing protein</fullName>
    </recommendedName>
</protein>
<evidence type="ECO:0000256" key="1">
    <source>
        <dbReference type="SAM" id="MobiDB-lite"/>
    </source>
</evidence>
<dbReference type="Proteomes" id="UP000030758">
    <property type="component" value="Unassembled WGS sequence"/>
</dbReference>
<feature type="domain" description="DUF5641" evidence="2">
    <location>
        <begin position="2"/>
        <end position="56"/>
    </location>
</feature>
<accession>A0A085MW80</accession>
<gene>
    <name evidence="3" type="ORF">M514_05259</name>
</gene>
<evidence type="ECO:0000259" key="2">
    <source>
        <dbReference type="Pfam" id="PF18701"/>
    </source>
</evidence>